<protein>
    <submittedName>
        <fullName evidence="1">Uncharacterized protein</fullName>
    </submittedName>
</protein>
<evidence type="ECO:0000313" key="1">
    <source>
        <dbReference type="EMBL" id="PNH09224.1"/>
    </source>
</evidence>
<dbReference type="AlphaFoldDB" id="A0A2J8A9M5"/>
<reference evidence="1 2" key="1">
    <citation type="journal article" date="2017" name="Mol. Biol. Evol.">
        <title>The 4-celled Tetrabaena socialis nuclear genome reveals the essential components for genetic control of cell number at the origin of multicellularity in the volvocine lineage.</title>
        <authorList>
            <person name="Featherston J."/>
            <person name="Arakaki Y."/>
            <person name="Hanschen E.R."/>
            <person name="Ferris P.J."/>
            <person name="Michod R.E."/>
            <person name="Olson B.J.S.C."/>
            <person name="Nozaki H."/>
            <person name="Durand P.M."/>
        </authorList>
    </citation>
    <scope>NUCLEOTIDE SEQUENCE [LARGE SCALE GENOMIC DNA]</scope>
    <source>
        <strain evidence="1 2">NIES-571</strain>
    </source>
</reference>
<comment type="caution">
    <text evidence="1">The sequence shown here is derived from an EMBL/GenBank/DDBJ whole genome shotgun (WGS) entry which is preliminary data.</text>
</comment>
<proteinExistence type="predicted"/>
<dbReference type="Proteomes" id="UP000236333">
    <property type="component" value="Unassembled WGS sequence"/>
</dbReference>
<dbReference type="PANTHER" id="PTHR36730:SF1">
    <property type="entry name" value="CATHEPSIN PROPEPTIDE INHIBITOR DOMAIN-CONTAINING PROTEIN"/>
    <property type="match status" value="1"/>
</dbReference>
<keyword evidence="2" id="KW-1185">Reference proteome</keyword>
<dbReference type="PANTHER" id="PTHR36730">
    <property type="entry name" value="OS03G0210700 PROTEIN"/>
    <property type="match status" value="1"/>
</dbReference>
<name>A0A2J8A9M5_9CHLO</name>
<organism evidence="1 2">
    <name type="scientific">Tetrabaena socialis</name>
    <dbReference type="NCBI Taxonomy" id="47790"/>
    <lineage>
        <taxon>Eukaryota</taxon>
        <taxon>Viridiplantae</taxon>
        <taxon>Chlorophyta</taxon>
        <taxon>core chlorophytes</taxon>
        <taxon>Chlorophyceae</taxon>
        <taxon>CS clade</taxon>
        <taxon>Chlamydomonadales</taxon>
        <taxon>Tetrabaenaceae</taxon>
        <taxon>Tetrabaena</taxon>
    </lineage>
</organism>
<gene>
    <name evidence="1" type="ORF">TSOC_004189</name>
</gene>
<sequence>MPALTHSPRAFQKSDTLKVRVAYVAAPPSRQALLERSEANKAKNKKEIQNKYCFRQAELGIGDCGGLRFIPGLTEKGKQETPQWLADLLGVEVPPSNQAGGKTLRELIYDEKQ</sequence>
<evidence type="ECO:0000313" key="2">
    <source>
        <dbReference type="Proteomes" id="UP000236333"/>
    </source>
</evidence>
<dbReference type="EMBL" id="PGGS01000099">
    <property type="protein sequence ID" value="PNH09224.1"/>
    <property type="molecule type" value="Genomic_DNA"/>
</dbReference>
<accession>A0A2J8A9M5</accession>
<dbReference type="OrthoDB" id="2019425at2759"/>